<dbReference type="Pfam" id="PF00096">
    <property type="entry name" value="zf-C2H2"/>
    <property type="match status" value="4"/>
</dbReference>
<gene>
    <name evidence="12" type="ORF">LARSCL_LOCUS13957</name>
</gene>
<evidence type="ECO:0000313" key="12">
    <source>
        <dbReference type="EMBL" id="CAL1285867.1"/>
    </source>
</evidence>
<keyword evidence="2" id="KW-0479">Metal-binding</keyword>
<dbReference type="Gene3D" id="3.30.160.60">
    <property type="entry name" value="Classic Zinc Finger"/>
    <property type="match status" value="3"/>
</dbReference>
<dbReference type="PROSITE" id="PS00028">
    <property type="entry name" value="ZINC_FINGER_C2H2_1"/>
    <property type="match status" value="4"/>
</dbReference>
<reference evidence="12 13" key="1">
    <citation type="submission" date="2024-04" db="EMBL/GenBank/DDBJ databases">
        <authorList>
            <person name="Rising A."/>
            <person name="Reimegard J."/>
            <person name="Sonavane S."/>
            <person name="Akerstrom W."/>
            <person name="Nylinder S."/>
            <person name="Hedman E."/>
            <person name="Kallberg Y."/>
        </authorList>
    </citation>
    <scope>NUCLEOTIDE SEQUENCE [LARGE SCALE GENOMIC DNA]</scope>
</reference>
<evidence type="ECO:0000256" key="6">
    <source>
        <dbReference type="ARBA" id="ARBA00023015"/>
    </source>
</evidence>
<dbReference type="FunFam" id="3.30.160.60:FF:000145">
    <property type="entry name" value="Zinc finger protein 574"/>
    <property type="match status" value="1"/>
</dbReference>
<keyword evidence="13" id="KW-1185">Reference proteome</keyword>
<accession>A0AAV2APZ6</accession>
<keyword evidence="7" id="KW-0804">Transcription</keyword>
<name>A0AAV2APZ6_9ARAC</name>
<dbReference type="AlphaFoldDB" id="A0AAV2APZ6"/>
<sequence>MGRFLCQMCYTIVQYGEIHPCFFYKNDDLVCIIPQREETEEMDSQHSGQMDTTNGENAGNSNDNHEVMCEKAQQATNTFQASTSNRRSVFSTGNKELDERSDFKDQPFSLQASFNTPNRKGEMGANAKQLTELKKDAGAVAGPSAIHPHSLGPRRKRQYVCDVCHKQFKQKGHLVDHYRLHTGEKPFVCDTCGKEFTLKGHLTKHARTHTGEKPFVCDTCGRSFADGSNFKKHVATHNRGKRYTCSVCGKTFGSNEDRNRHFEEKHQ</sequence>
<feature type="domain" description="C2H2-type" evidence="11">
    <location>
        <begin position="187"/>
        <end position="214"/>
    </location>
</feature>
<dbReference type="FunFam" id="3.30.160.60:FF:000130">
    <property type="entry name" value="Spalt-like transcription factor 4"/>
    <property type="match status" value="1"/>
</dbReference>
<keyword evidence="6" id="KW-0805">Transcription regulation</keyword>
<protein>
    <recommendedName>
        <fullName evidence="11">C2H2-type domain-containing protein</fullName>
    </recommendedName>
</protein>
<dbReference type="Proteomes" id="UP001497382">
    <property type="component" value="Unassembled WGS sequence"/>
</dbReference>
<keyword evidence="5" id="KW-0862">Zinc</keyword>
<comment type="caution">
    <text evidence="12">The sequence shown here is derived from an EMBL/GenBank/DDBJ whole genome shotgun (WGS) entry which is preliminary data.</text>
</comment>
<dbReference type="EMBL" id="CAXIEN010000196">
    <property type="protein sequence ID" value="CAL1285867.1"/>
    <property type="molecule type" value="Genomic_DNA"/>
</dbReference>
<dbReference type="FunFam" id="3.30.160.60:FF:000912">
    <property type="entry name" value="Zinc finger protein 660"/>
    <property type="match status" value="1"/>
</dbReference>
<feature type="domain" description="C2H2-type" evidence="11">
    <location>
        <begin position="215"/>
        <end position="242"/>
    </location>
</feature>
<dbReference type="SMART" id="SM00355">
    <property type="entry name" value="ZnF_C2H2"/>
    <property type="match status" value="4"/>
</dbReference>
<feature type="region of interest" description="Disordered" evidence="10">
    <location>
        <begin position="39"/>
        <end position="59"/>
    </location>
</feature>
<comment type="subcellular location">
    <subcellularLocation>
        <location evidence="1">Nucleus</location>
    </subcellularLocation>
</comment>
<dbReference type="InterPro" id="IPR013087">
    <property type="entry name" value="Znf_C2H2_type"/>
</dbReference>
<dbReference type="GO" id="GO:0000981">
    <property type="term" value="F:DNA-binding transcription factor activity, RNA polymerase II-specific"/>
    <property type="evidence" value="ECO:0007669"/>
    <property type="project" value="TreeGrafter"/>
</dbReference>
<evidence type="ECO:0000256" key="3">
    <source>
        <dbReference type="ARBA" id="ARBA00022737"/>
    </source>
</evidence>
<feature type="domain" description="C2H2-type" evidence="11">
    <location>
        <begin position="159"/>
        <end position="186"/>
    </location>
</feature>
<evidence type="ECO:0000259" key="11">
    <source>
        <dbReference type="PROSITE" id="PS50157"/>
    </source>
</evidence>
<evidence type="ECO:0000256" key="10">
    <source>
        <dbReference type="SAM" id="MobiDB-lite"/>
    </source>
</evidence>
<dbReference type="SUPFAM" id="SSF57667">
    <property type="entry name" value="beta-beta-alpha zinc fingers"/>
    <property type="match status" value="2"/>
</dbReference>
<dbReference type="GO" id="GO:0005634">
    <property type="term" value="C:nucleus"/>
    <property type="evidence" value="ECO:0007669"/>
    <property type="project" value="UniProtKB-SubCell"/>
</dbReference>
<dbReference type="GO" id="GO:0008270">
    <property type="term" value="F:zinc ion binding"/>
    <property type="evidence" value="ECO:0007669"/>
    <property type="project" value="UniProtKB-KW"/>
</dbReference>
<feature type="domain" description="C2H2-type" evidence="11">
    <location>
        <begin position="243"/>
        <end position="267"/>
    </location>
</feature>
<evidence type="ECO:0000256" key="4">
    <source>
        <dbReference type="ARBA" id="ARBA00022771"/>
    </source>
</evidence>
<keyword evidence="8" id="KW-0539">Nucleus</keyword>
<evidence type="ECO:0000256" key="9">
    <source>
        <dbReference type="PROSITE-ProRule" id="PRU00042"/>
    </source>
</evidence>
<organism evidence="12 13">
    <name type="scientific">Larinioides sclopetarius</name>
    <dbReference type="NCBI Taxonomy" id="280406"/>
    <lineage>
        <taxon>Eukaryota</taxon>
        <taxon>Metazoa</taxon>
        <taxon>Ecdysozoa</taxon>
        <taxon>Arthropoda</taxon>
        <taxon>Chelicerata</taxon>
        <taxon>Arachnida</taxon>
        <taxon>Araneae</taxon>
        <taxon>Araneomorphae</taxon>
        <taxon>Entelegynae</taxon>
        <taxon>Araneoidea</taxon>
        <taxon>Araneidae</taxon>
        <taxon>Larinioides</taxon>
    </lineage>
</organism>
<dbReference type="PROSITE" id="PS50157">
    <property type="entry name" value="ZINC_FINGER_C2H2_2"/>
    <property type="match status" value="4"/>
</dbReference>
<evidence type="ECO:0000256" key="8">
    <source>
        <dbReference type="ARBA" id="ARBA00023242"/>
    </source>
</evidence>
<evidence type="ECO:0000256" key="7">
    <source>
        <dbReference type="ARBA" id="ARBA00023163"/>
    </source>
</evidence>
<feature type="compositionally biased region" description="Polar residues" evidence="10">
    <location>
        <begin position="45"/>
        <end position="59"/>
    </location>
</feature>
<dbReference type="InterPro" id="IPR036236">
    <property type="entry name" value="Znf_C2H2_sf"/>
</dbReference>
<dbReference type="PANTHER" id="PTHR24394">
    <property type="entry name" value="ZINC FINGER PROTEIN"/>
    <property type="match status" value="1"/>
</dbReference>
<evidence type="ECO:0000256" key="1">
    <source>
        <dbReference type="ARBA" id="ARBA00004123"/>
    </source>
</evidence>
<dbReference type="PANTHER" id="PTHR24394:SF29">
    <property type="entry name" value="MYONEURIN"/>
    <property type="match status" value="1"/>
</dbReference>
<evidence type="ECO:0000256" key="5">
    <source>
        <dbReference type="ARBA" id="ARBA00022833"/>
    </source>
</evidence>
<evidence type="ECO:0000313" key="13">
    <source>
        <dbReference type="Proteomes" id="UP001497382"/>
    </source>
</evidence>
<keyword evidence="4 9" id="KW-0863">Zinc-finger</keyword>
<evidence type="ECO:0000256" key="2">
    <source>
        <dbReference type="ARBA" id="ARBA00022723"/>
    </source>
</evidence>
<proteinExistence type="predicted"/>
<keyword evidence="3" id="KW-0677">Repeat</keyword>